<dbReference type="SUPFAM" id="SSF52540">
    <property type="entry name" value="P-loop containing nucleoside triphosphate hydrolases"/>
    <property type="match status" value="1"/>
</dbReference>
<evidence type="ECO:0000256" key="1">
    <source>
        <dbReference type="SAM" id="MobiDB-lite"/>
    </source>
</evidence>
<dbReference type="Proteomes" id="UP001497392">
    <property type="component" value="Unassembled WGS sequence"/>
</dbReference>
<accession>A0ABP1FM97</accession>
<evidence type="ECO:0000313" key="3">
    <source>
        <dbReference type="Proteomes" id="UP001497392"/>
    </source>
</evidence>
<comment type="caution">
    <text evidence="2">The sequence shown here is derived from an EMBL/GenBank/DDBJ whole genome shotgun (WGS) entry which is preliminary data.</text>
</comment>
<organism evidence="2 3">
    <name type="scientific">Coccomyxa viridis</name>
    <dbReference type="NCBI Taxonomy" id="1274662"/>
    <lineage>
        <taxon>Eukaryota</taxon>
        <taxon>Viridiplantae</taxon>
        <taxon>Chlorophyta</taxon>
        <taxon>core chlorophytes</taxon>
        <taxon>Trebouxiophyceae</taxon>
        <taxon>Trebouxiophyceae incertae sedis</taxon>
        <taxon>Coccomyxaceae</taxon>
        <taxon>Coccomyxa</taxon>
    </lineage>
</organism>
<protein>
    <submittedName>
        <fullName evidence="2">G937 protein</fullName>
    </submittedName>
</protein>
<feature type="compositionally biased region" description="Basic residues" evidence="1">
    <location>
        <begin position="959"/>
        <end position="971"/>
    </location>
</feature>
<dbReference type="EMBL" id="CAXHTA020000002">
    <property type="protein sequence ID" value="CAL5219157.1"/>
    <property type="molecule type" value="Genomic_DNA"/>
</dbReference>
<feature type="compositionally biased region" description="Polar residues" evidence="1">
    <location>
        <begin position="990"/>
        <end position="1012"/>
    </location>
</feature>
<evidence type="ECO:0000313" key="2">
    <source>
        <dbReference type="EMBL" id="CAL5219157.1"/>
    </source>
</evidence>
<sequence length="1024" mass="113004">MVTVATVIWAYNWSVISDSCELVELLEMSVIEVNVLPLKRGVPPNRFRADSSGKKWTAEKVYVNLIRQHGEGTLIDCEGNIVRRDPQLELEAGLYTFSLKRLGGDRLTAISRLQQERLNGCGRKKAEGVMEELKAHLGGEGAERDVAEDREREAALRACNRDDPDTVRAVGTQFPILQRDRELDDLVSHMAVIQSWGRDPQGAATLQHAHVQLLLGTPGIGKTTMLNSIGRLILQRLDRDKGWLSNYPGFRECMESCLAIDVPYAFILDLQQDVNPSFESCPLVAALCSDPRKMLALLLLLAVCLHITRTVWTLADLIEQMSDSLLADIQPEHVLEYIHTHLPRRDSRTDSFVLFGFDEVSALSPEPRRMVAAALDEVAKTKAMLPANTNFAIIGAGLRWGRTGKDAKRVVARGRVAEDLLSSNAGPSKALGVARTGKYLQEQCAPESPIAFFSSSPQLEELPASAAAEGDWDQEESDPGLQLTPSGVAAVQSVYLRPLTVPSMEKIFCEVLTKLGINPDAAELPAFVRPLLQYIPGVPRQLQLVFAAVAQSDDPHAFQKSKLLLGLRLHREHPERLQEVFASLQGFMSEHILRKGDTLCLRHRPMFGRVFLKAAVVALSNTPVQEHEPVLPGSSSCTLTYTHLQANGFLTMVPLQSGLFQVVMSPATLDVYLRSCSGRSLASIHQVEASALSSASSMGSSSEEGLDVYSFTCLWRTAIFLAKCSPDACGRTIRDMMCLPREVVGPAFDRPLDLSALDSLRPAELRLKELRSEPTPIEMHHWMRHGKMKVDDGRVRRVDLYTGSWDGQTSVWGCRLKALDPAHPYVHLQGRLNQVTADRRMASEGDGYSFIRSAQVTMQGDDQDCAALLLATEGSLPAKHHLKDPADLSTVRHSLDDAASHDPYRPVVRLMRLMCDLTKEGLTASVPRVPGRSKARKRMRAPDTAQAKVVRQVEGTPAKRSRGQAKRQRKRILSDACGKSAPSVAPATRLRSQNSQSSVVTCQLRSRSSQAPERTVFPTSLLMR</sequence>
<dbReference type="InterPro" id="IPR027417">
    <property type="entry name" value="P-loop_NTPase"/>
</dbReference>
<keyword evidence="3" id="KW-1185">Reference proteome</keyword>
<name>A0ABP1FM97_9CHLO</name>
<gene>
    <name evidence="2" type="primary">g937</name>
    <name evidence="2" type="ORF">VP750_LOCUS816</name>
</gene>
<proteinExistence type="predicted"/>
<feature type="region of interest" description="Disordered" evidence="1">
    <location>
        <begin position="927"/>
        <end position="1024"/>
    </location>
</feature>
<reference evidence="2 3" key="1">
    <citation type="submission" date="2024-06" db="EMBL/GenBank/DDBJ databases">
        <authorList>
            <person name="Kraege A."/>
            <person name="Thomma B."/>
        </authorList>
    </citation>
    <scope>NUCLEOTIDE SEQUENCE [LARGE SCALE GENOMIC DNA]</scope>
</reference>